<keyword evidence="1" id="KW-0812">Transmembrane</keyword>
<keyword evidence="1" id="KW-0472">Membrane</keyword>
<feature type="transmembrane region" description="Helical" evidence="1">
    <location>
        <begin position="506"/>
        <end position="523"/>
    </location>
</feature>
<dbReference type="AlphaFoldDB" id="A0A1T1AT47"/>
<feature type="transmembrane region" description="Helical" evidence="1">
    <location>
        <begin position="421"/>
        <end position="442"/>
    </location>
</feature>
<comment type="caution">
    <text evidence="2">The sequence shown here is derived from an EMBL/GenBank/DDBJ whole genome shotgun (WGS) entry which is preliminary data.</text>
</comment>
<feature type="transmembrane region" description="Helical" evidence="1">
    <location>
        <begin position="124"/>
        <end position="145"/>
    </location>
</feature>
<accession>A0A1T1AT47</accession>
<feature type="transmembrane region" description="Helical" evidence="1">
    <location>
        <begin position="235"/>
        <end position="254"/>
    </location>
</feature>
<reference evidence="2 3" key="1">
    <citation type="submission" date="2017-01" db="EMBL/GenBank/DDBJ databases">
        <title>Genome sequencing of Rhodoferax fermentans JCM 7819.</title>
        <authorList>
            <person name="Kim Y.J."/>
            <person name="Farh M.E.-A."/>
            <person name="Yang D.-C."/>
        </authorList>
    </citation>
    <scope>NUCLEOTIDE SEQUENCE [LARGE SCALE GENOMIC DNA]</scope>
    <source>
        <strain evidence="2 3">JCM 7819</strain>
    </source>
</reference>
<feature type="transmembrane region" description="Helical" evidence="1">
    <location>
        <begin position="791"/>
        <end position="808"/>
    </location>
</feature>
<dbReference type="OrthoDB" id="283584at2"/>
<keyword evidence="1" id="KW-1133">Transmembrane helix</keyword>
<feature type="transmembrane region" description="Helical" evidence="1">
    <location>
        <begin position="820"/>
        <end position="837"/>
    </location>
</feature>
<dbReference type="STRING" id="28066.RF819_11525"/>
<dbReference type="EMBL" id="MTJN01000002">
    <property type="protein sequence ID" value="OOV07276.1"/>
    <property type="molecule type" value="Genomic_DNA"/>
</dbReference>
<feature type="transmembrane region" description="Helical" evidence="1">
    <location>
        <begin position="448"/>
        <end position="467"/>
    </location>
</feature>
<feature type="transmembrane region" description="Helical" evidence="1">
    <location>
        <begin position="39"/>
        <end position="56"/>
    </location>
</feature>
<feature type="transmembrane region" description="Helical" evidence="1">
    <location>
        <begin position="843"/>
        <end position="859"/>
    </location>
</feature>
<proteinExistence type="predicted"/>
<organism evidence="2 3">
    <name type="scientific">Rhodoferax fermentans</name>
    <dbReference type="NCBI Taxonomy" id="28066"/>
    <lineage>
        <taxon>Bacteria</taxon>
        <taxon>Pseudomonadati</taxon>
        <taxon>Pseudomonadota</taxon>
        <taxon>Betaproteobacteria</taxon>
        <taxon>Burkholderiales</taxon>
        <taxon>Comamonadaceae</taxon>
        <taxon>Rhodoferax</taxon>
    </lineage>
</organism>
<feature type="transmembrane region" description="Helical" evidence="1">
    <location>
        <begin position="474"/>
        <end position="500"/>
    </location>
</feature>
<feature type="transmembrane region" description="Helical" evidence="1">
    <location>
        <begin position="307"/>
        <end position="324"/>
    </location>
</feature>
<name>A0A1T1AT47_RHOFE</name>
<feature type="transmembrane region" description="Helical" evidence="1">
    <location>
        <begin position="17"/>
        <end position="33"/>
    </location>
</feature>
<dbReference type="RefSeq" id="WP_078365113.1">
    <property type="nucleotide sequence ID" value="NZ_MTJN01000002.1"/>
</dbReference>
<evidence type="ECO:0000313" key="2">
    <source>
        <dbReference type="EMBL" id="OOV07276.1"/>
    </source>
</evidence>
<feature type="transmembrane region" description="Helical" evidence="1">
    <location>
        <begin position="396"/>
        <end position="414"/>
    </location>
</feature>
<evidence type="ECO:0000256" key="1">
    <source>
        <dbReference type="SAM" id="Phobius"/>
    </source>
</evidence>
<keyword evidence="3" id="KW-1185">Reference proteome</keyword>
<evidence type="ECO:0000313" key="3">
    <source>
        <dbReference type="Proteomes" id="UP000190750"/>
    </source>
</evidence>
<feature type="transmembrane region" description="Helical" evidence="1">
    <location>
        <begin position="274"/>
        <end position="300"/>
    </location>
</feature>
<feature type="transmembrane region" description="Helical" evidence="1">
    <location>
        <begin position="370"/>
        <end position="390"/>
    </location>
</feature>
<sequence length="868" mass="93045">MSLDTLHRPRTQLASRLAYGSLALLAGLAALWLAWHYPLGGALALGTLLALGAAMVRWPWLWLVLVPAALPLIGWAPWTGWLTFEEFDMLLLTAAAAGYGRLAYKPFMPLAQSNKGPGATKSGLLGGVLVSLLVLSVLWSMGRGFADAGGFVFGWFQGYHEPMNSLRLAKSLLLALLLWPLWRATLRWHAERGRTASADCHAGPRSGIHAVGSHGLLVTPAMTAVVHSGGASATALLAVGMALGLAGAALTTIWERLGFTGLLNFATDYRTTGLFWEMHVGGAALDGFLALTMPFAVWLLLVARRQLAVAGALVALGLGVYASLTTFSRGVYMALPVGVAVMLWLHMRQQARLPAQEFPAHGAPIYQAKAIWNGVVVVGLYAAAAAWWFPVGGYRGTLALMGTMLALLALGGLVQGLRAASWLQAGLLGTVLAAAALAAFAVVGKSSYVSYALGFVGTMAALGLALWQRRRARVGNWVAVVALACYGLTVLGAGLVYLNWGEGTELLRAPLVLGGLLLILPILGCAKKPLWPGTLVWQATVAGCMLMALTLVGVLSGGDYIGNRFETGRQDLRGRILHWQAGLKMLGDSDEAFMLGRGLGRYPASNLIDGPPEMRMGDYRVVQEADNAVLVLSGGHHTLASGAPLRFSQRIGLPQADAVLTVDVRADQDAVLGFEACPKHLLYAEYWACPSASLNVKGKANEWQHFELPMPTAKLSRGDWYAPRLLMFSVSVRSNVRVVELDNLHLRTTTGVELLANPGFDDGLAHWFFTSDRYHLPWHIKNLGMNLIFDQGWLGLLLFSALTAVVLWRVSVGAAKDHPLAPAIAGAVLSFGVVGLFDSLLDVPRVAFLFYLFLLIALSRPEVPRKFQ</sequence>
<gene>
    <name evidence="2" type="ORF">RF819_11525</name>
</gene>
<protein>
    <submittedName>
        <fullName evidence="2">Uncharacterized protein</fullName>
    </submittedName>
</protein>
<feature type="transmembrane region" description="Helical" evidence="1">
    <location>
        <begin position="61"/>
        <end position="81"/>
    </location>
</feature>
<dbReference type="Gene3D" id="2.60.120.260">
    <property type="entry name" value="Galactose-binding domain-like"/>
    <property type="match status" value="1"/>
</dbReference>
<dbReference type="Proteomes" id="UP000190750">
    <property type="component" value="Unassembled WGS sequence"/>
</dbReference>
<feature type="transmembrane region" description="Helical" evidence="1">
    <location>
        <begin position="330"/>
        <end position="347"/>
    </location>
</feature>
<feature type="transmembrane region" description="Helical" evidence="1">
    <location>
        <begin position="535"/>
        <end position="555"/>
    </location>
</feature>